<evidence type="ECO:0000256" key="1">
    <source>
        <dbReference type="SAM" id="MobiDB-lite"/>
    </source>
</evidence>
<dbReference type="EMBL" id="BGPR01087546">
    <property type="protein sequence ID" value="GBM07595.1"/>
    <property type="molecule type" value="Genomic_DNA"/>
</dbReference>
<evidence type="ECO:0000313" key="3">
    <source>
        <dbReference type="Proteomes" id="UP000499080"/>
    </source>
</evidence>
<sequence length="76" mass="8542">SFKTGSFGGNRRELDSPNVGGHFTHHPSLCYNLSLRRTEIGCVCKDNMTPYGAYLLSDPHFPSKERKTPQTGLRRC</sequence>
<feature type="region of interest" description="Disordered" evidence="1">
    <location>
        <begin position="1"/>
        <end position="23"/>
    </location>
</feature>
<comment type="caution">
    <text evidence="2">The sequence shown here is derived from an EMBL/GenBank/DDBJ whole genome shotgun (WGS) entry which is preliminary data.</text>
</comment>
<gene>
    <name evidence="2" type="ORF">AVEN_191667_1</name>
</gene>
<proteinExistence type="predicted"/>
<keyword evidence="3" id="KW-1185">Reference proteome</keyword>
<dbReference type="AlphaFoldDB" id="A0A4Y2CWF4"/>
<protein>
    <submittedName>
        <fullName evidence="2">Uncharacterized protein</fullName>
    </submittedName>
</protein>
<feature type="non-terminal residue" evidence="2">
    <location>
        <position position="1"/>
    </location>
</feature>
<evidence type="ECO:0000313" key="2">
    <source>
        <dbReference type="EMBL" id="GBM07595.1"/>
    </source>
</evidence>
<name>A0A4Y2CWF4_ARAVE</name>
<accession>A0A4Y2CWF4</accession>
<reference evidence="2 3" key="1">
    <citation type="journal article" date="2019" name="Sci. Rep.">
        <title>Orb-weaving spider Araneus ventricosus genome elucidates the spidroin gene catalogue.</title>
        <authorList>
            <person name="Kono N."/>
            <person name="Nakamura H."/>
            <person name="Ohtoshi R."/>
            <person name="Moran D.A.P."/>
            <person name="Shinohara A."/>
            <person name="Yoshida Y."/>
            <person name="Fujiwara M."/>
            <person name="Mori M."/>
            <person name="Tomita M."/>
            <person name="Arakawa K."/>
        </authorList>
    </citation>
    <scope>NUCLEOTIDE SEQUENCE [LARGE SCALE GENOMIC DNA]</scope>
</reference>
<organism evidence="2 3">
    <name type="scientific">Araneus ventricosus</name>
    <name type="common">Orbweaver spider</name>
    <name type="synonym">Epeira ventricosa</name>
    <dbReference type="NCBI Taxonomy" id="182803"/>
    <lineage>
        <taxon>Eukaryota</taxon>
        <taxon>Metazoa</taxon>
        <taxon>Ecdysozoa</taxon>
        <taxon>Arthropoda</taxon>
        <taxon>Chelicerata</taxon>
        <taxon>Arachnida</taxon>
        <taxon>Araneae</taxon>
        <taxon>Araneomorphae</taxon>
        <taxon>Entelegynae</taxon>
        <taxon>Araneoidea</taxon>
        <taxon>Araneidae</taxon>
        <taxon>Araneus</taxon>
    </lineage>
</organism>
<dbReference type="Proteomes" id="UP000499080">
    <property type="component" value="Unassembled WGS sequence"/>
</dbReference>